<dbReference type="EMBL" id="JAKZGS010000001">
    <property type="protein sequence ID" value="MCH7396760.1"/>
    <property type="molecule type" value="Genomic_DNA"/>
</dbReference>
<reference evidence="3" key="1">
    <citation type="submission" date="2022-03" db="EMBL/GenBank/DDBJ databases">
        <title>De novo assembled genomes of Belliella spp. (Cyclobacteriaceae) strains.</title>
        <authorList>
            <person name="Szabo A."/>
            <person name="Korponai K."/>
            <person name="Felfoldi T."/>
        </authorList>
    </citation>
    <scope>NUCLEOTIDE SEQUENCE</scope>
    <source>
        <strain evidence="3">DSM 107340</strain>
    </source>
</reference>
<dbReference type="Pfam" id="PF03432">
    <property type="entry name" value="Relaxase"/>
    <property type="match status" value="1"/>
</dbReference>
<proteinExistence type="predicted"/>
<evidence type="ECO:0000256" key="1">
    <source>
        <dbReference type="SAM" id="MobiDB-lite"/>
    </source>
</evidence>
<keyword evidence="4" id="KW-1185">Reference proteome</keyword>
<accession>A0ABS9UKR5</accession>
<evidence type="ECO:0000313" key="3">
    <source>
        <dbReference type="EMBL" id="MCH7396760.1"/>
    </source>
</evidence>
<evidence type="ECO:0000259" key="2">
    <source>
        <dbReference type="Pfam" id="PF03432"/>
    </source>
</evidence>
<feature type="compositionally biased region" description="Basic residues" evidence="1">
    <location>
        <begin position="429"/>
        <end position="441"/>
    </location>
</feature>
<organism evidence="3 4">
    <name type="scientific">Belliella calami</name>
    <dbReference type="NCBI Taxonomy" id="2923436"/>
    <lineage>
        <taxon>Bacteria</taxon>
        <taxon>Pseudomonadati</taxon>
        <taxon>Bacteroidota</taxon>
        <taxon>Cytophagia</taxon>
        <taxon>Cytophagales</taxon>
        <taxon>Cyclobacteriaceae</taxon>
        <taxon>Belliella</taxon>
    </lineage>
</organism>
<evidence type="ECO:0000313" key="4">
    <source>
        <dbReference type="Proteomes" id="UP001165488"/>
    </source>
</evidence>
<gene>
    <name evidence="3" type="ORF">MM236_02120</name>
</gene>
<feature type="region of interest" description="Disordered" evidence="1">
    <location>
        <begin position="417"/>
        <end position="441"/>
    </location>
</feature>
<dbReference type="Proteomes" id="UP001165488">
    <property type="component" value="Unassembled WGS sequence"/>
</dbReference>
<dbReference type="RefSeq" id="WP_241273280.1">
    <property type="nucleotide sequence ID" value="NZ_JAKZGS010000001.1"/>
</dbReference>
<feature type="domain" description="MobA/VirD2-like nuclease" evidence="2">
    <location>
        <begin position="17"/>
        <end position="151"/>
    </location>
</feature>
<sequence length="441" mass="49630">MVAKITTGKEIRGLILYNESKVQNRNAALIHGQGFLGSIQKLSSNEKLARFQKRFALNKRVKTNTLHISLNFSNKDQLDDGLLSFIAKDYMDRIGFGKQPFQVYRHDDTVHPHIHIVSTNIDQNGKRLETNNLGKGASEKARREIEESLGLVRAESQKKDYLIYRPLEKAQYGKAETKALVGNIVTEVLRSYHFESFTEFNAALAQFNISASKVNASGKEFHGNGLVYSISDKQGKPVSVPIKSSSLYNKPTYSKILKKASFYKGKVDRAKVKAKEDLIYRIIEVQKSVGLEVGEKGKLDLFLENLRRKGIYLHLVFNKNGRLYGCTYVDNIERRVYKGSVLGKAFGANGITKALALTDNDKPKNELLIQKTKCEETVSKTEKANSEEDLGGKADTNLKPFGLSEMVGFFRDILTPDYGSTHGNDPGNLKKKQKKKRKDRQ</sequence>
<dbReference type="InterPro" id="IPR005094">
    <property type="entry name" value="Endonuclease_MobA/VirD2"/>
</dbReference>
<name>A0ABS9UKR5_9BACT</name>
<comment type="caution">
    <text evidence="3">The sequence shown here is derived from an EMBL/GenBank/DDBJ whole genome shotgun (WGS) entry which is preliminary data.</text>
</comment>
<protein>
    <submittedName>
        <fullName evidence="3">Relaxase/mobilization nuclease domain-containing protein</fullName>
    </submittedName>
</protein>